<keyword evidence="3" id="KW-1185">Reference proteome</keyword>
<sequence>MAFQTALTIREVIENIHRKKYILPAIQREFVWDTDQIERLFDSLMQGYPVGSFLFWYVNKEKSKEFQFYEFIREYHERDNRHNPNASISGEEDIIAILDGQQRLTSMYIGLKGSYAYKLPRMRRENPLAYPKQQLYVDLLAPSEEFDTVYDFRFLTEESAAADNTNNLAYWYKVSDILDIRDQYEVNQYLIENGLGSIEKEKALFANQTLFKLYKAINETPSINYYLEKEQKLDKVLNIFIRVNSGGTALSYSDLLLSIATAQWKNKDARKEITEFVDEINQIGDGFNFNKDFVLKSCLVLCDFSDIAFKVDNFDSETMQKIELKWDNVKKAIRLAVSLVSNFGYNQETLTSNNAIIPIAYYLLKIGLPHNYVQSSSYNSDRQRIHKWLILALLKRVFSGQPDNVLRPLRKIILTNHAEFPLNAIIDEFKGSNKSFSFNDDEISNLLTYQYGQKHTFSVLALLYPTLDFRNKFHLDHIFAKSLFTKKKLSNNGVPDYKQDIFISECNSIVNLQLLEGIPNQQKSNLMFDEWIVKTYLDQNKRTDYMDKHYIPKASLKLLDFDTFIEKRSDIIFNKLKSILSV</sequence>
<dbReference type="RefSeq" id="WP_121681799.1">
    <property type="nucleotide sequence ID" value="NZ_RCVZ01000013.1"/>
</dbReference>
<dbReference type="InterPro" id="IPR004919">
    <property type="entry name" value="GmrSD_N"/>
</dbReference>
<dbReference type="OrthoDB" id="9798761at2"/>
<dbReference type="Pfam" id="PF03235">
    <property type="entry name" value="GmrSD_N"/>
    <property type="match status" value="1"/>
</dbReference>
<dbReference type="PANTHER" id="PTHR37292:SF2">
    <property type="entry name" value="DUF262 DOMAIN-CONTAINING PROTEIN"/>
    <property type="match status" value="1"/>
</dbReference>
<evidence type="ECO:0000313" key="2">
    <source>
        <dbReference type="EMBL" id="RLQ93629.1"/>
    </source>
</evidence>
<dbReference type="EMBL" id="RCVZ01000013">
    <property type="protein sequence ID" value="RLQ93629.1"/>
    <property type="molecule type" value="Genomic_DNA"/>
</dbReference>
<accession>A0A3L7JU51</accession>
<gene>
    <name evidence="2" type="ORF">D9X91_16730</name>
</gene>
<dbReference type="Proteomes" id="UP000276770">
    <property type="component" value="Unassembled WGS sequence"/>
</dbReference>
<evidence type="ECO:0000259" key="1">
    <source>
        <dbReference type="Pfam" id="PF03235"/>
    </source>
</evidence>
<organism evidence="2 3">
    <name type="scientific">Falsibacillus albus</name>
    <dbReference type="NCBI Taxonomy" id="2478915"/>
    <lineage>
        <taxon>Bacteria</taxon>
        <taxon>Bacillati</taxon>
        <taxon>Bacillota</taxon>
        <taxon>Bacilli</taxon>
        <taxon>Bacillales</taxon>
        <taxon>Bacillaceae</taxon>
        <taxon>Falsibacillus</taxon>
    </lineage>
</organism>
<proteinExistence type="predicted"/>
<reference evidence="2 3" key="1">
    <citation type="submission" date="2018-10" db="EMBL/GenBank/DDBJ databases">
        <title>Falsibacillus sp. genome draft.</title>
        <authorList>
            <person name="Shi S."/>
        </authorList>
    </citation>
    <scope>NUCLEOTIDE SEQUENCE [LARGE SCALE GENOMIC DNA]</scope>
    <source>
        <strain evidence="2 3">GY 10110</strain>
    </source>
</reference>
<comment type="caution">
    <text evidence="2">The sequence shown here is derived from an EMBL/GenBank/DDBJ whole genome shotgun (WGS) entry which is preliminary data.</text>
</comment>
<evidence type="ECO:0000313" key="3">
    <source>
        <dbReference type="Proteomes" id="UP000276770"/>
    </source>
</evidence>
<feature type="domain" description="GmrSD restriction endonucleases N-terminal" evidence="1">
    <location>
        <begin position="10"/>
        <end position="258"/>
    </location>
</feature>
<dbReference type="PANTHER" id="PTHR37292">
    <property type="entry name" value="VNG6097C"/>
    <property type="match status" value="1"/>
</dbReference>
<dbReference type="AlphaFoldDB" id="A0A3L7JU51"/>
<name>A0A3L7JU51_9BACI</name>
<protein>
    <submittedName>
        <fullName evidence="2">DUF262 domain-containing protein</fullName>
    </submittedName>
</protein>